<accession>A0AAE1GCM4</accession>
<dbReference type="AlphaFoldDB" id="A0AAE1GCM4"/>
<name>A0AAE1GCM4_PETCI</name>
<reference evidence="1" key="1">
    <citation type="submission" date="2023-10" db="EMBL/GenBank/DDBJ databases">
        <title>Genome assemblies of two species of porcelain crab, Petrolisthes cinctipes and Petrolisthes manimaculis (Anomura: Porcellanidae).</title>
        <authorList>
            <person name="Angst P."/>
        </authorList>
    </citation>
    <scope>NUCLEOTIDE SEQUENCE</scope>
    <source>
        <strain evidence="1">PB745_01</strain>
        <tissue evidence="1">Gill</tissue>
    </source>
</reference>
<dbReference type="Proteomes" id="UP001286313">
    <property type="component" value="Unassembled WGS sequence"/>
</dbReference>
<evidence type="ECO:0000313" key="2">
    <source>
        <dbReference type="Proteomes" id="UP001286313"/>
    </source>
</evidence>
<comment type="caution">
    <text evidence="1">The sequence shown here is derived from an EMBL/GenBank/DDBJ whole genome shotgun (WGS) entry which is preliminary data.</text>
</comment>
<keyword evidence="2" id="KW-1185">Reference proteome</keyword>
<sequence>MIGKSEKASRSQGHDLNESVRTRVCDVIVNKSQASTWRHWKGEGKGHHINSSCVTYLVCVCDFLGSCVHLLPLSTASYLIQ</sequence>
<evidence type="ECO:0000313" key="1">
    <source>
        <dbReference type="EMBL" id="KAK3889367.1"/>
    </source>
</evidence>
<protein>
    <submittedName>
        <fullName evidence="1">Uncharacterized protein</fullName>
    </submittedName>
</protein>
<gene>
    <name evidence="1" type="ORF">Pcinc_006637</name>
</gene>
<dbReference type="EMBL" id="JAWQEG010000493">
    <property type="protein sequence ID" value="KAK3889367.1"/>
    <property type="molecule type" value="Genomic_DNA"/>
</dbReference>
<organism evidence="1 2">
    <name type="scientific">Petrolisthes cinctipes</name>
    <name type="common">Flat porcelain crab</name>
    <dbReference type="NCBI Taxonomy" id="88211"/>
    <lineage>
        <taxon>Eukaryota</taxon>
        <taxon>Metazoa</taxon>
        <taxon>Ecdysozoa</taxon>
        <taxon>Arthropoda</taxon>
        <taxon>Crustacea</taxon>
        <taxon>Multicrustacea</taxon>
        <taxon>Malacostraca</taxon>
        <taxon>Eumalacostraca</taxon>
        <taxon>Eucarida</taxon>
        <taxon>Decapoda</taxon>
        <taxon>Pleocyemata</taxon>
        <taxon>Anomura</taxon>
        <taxon>Galatheoidea</taxon>
        <taxon>Porcellanidae</taxon>
        <taxon>Petrolisthes</taxon>
    </lineage>
</organism>
<proteinExistence type="predicted"/>